<name>A0A6A5QDI7_AMPQU</name>
<gene>
    <name evidence="1" type="ORF">BDU57DRAFT_597993</name>
</gene>
<dbReference type="Proteomes" id="UP000800096">
    <property type="component" value="Unassembled WGS sequence"/>
</dbReference>
<evidence type="ECO:0000313" key="2">
    <source>
        <dbReference type="Proteomes" id="UP000800096"/>
    </source>
</evidence>
<accession>A0A6A5QDI7</accession>
<reference evidence="1" key="1">
    <citation type="journal article" date="2020" name="Stud. Mycol.">
        <title>101 Dothideomycetes genomes: a test case for predicting lifestyles and emergence of pathogens.</title>
        <authorList>
            <person name="Haridas S."/>
            <person name="Albert R."/>
            <person name="Binder M."/>
            <person name="Bloem J."/>
            <person name="Labutti K."/>
            <person name="Salamov A."/>
            <person name="Andreopoulos B."/>
            <person name="Baker S."/>
            <person name="Barry K."/>
            <person name="Bills G."/>
            <person name="Bluhm B."/>
            <person name="Cannon C."/>
            <person name="Castanera R."/>
            <person name="Culley D."/>
            <person name="Daum C."/>
            <person name="Ezra D."/>
            <person name="Gonzalez J."/>
            <person name="Henrissat B."/>
            <person name="Kuo A."/>
            <person name="Liang C."/>
            <person name="Lipzen A."/>
            <person name="Lutzoni F."/>
            <person name="Magnuson J."/>
            <person name="Mondo S."/>
            <person name="Nolan M."/>
            <person name="Ohm R."/>
            <person name="Pangilinan J."/>
            <person name="Park H.-J."/>
            <person name="Ramirez L."/>
            <person name="Alfaro M."/>
            <person name="Sun H."/>
            <person name="Tritt A."/>
            <person name="Yoshinaga Y."/>
            <person name="Zwiers L.-H."/>
            <person name="Turgeon B."/>
            <person name="Goodwin S."/>
            <person name="Spatafora J."/>
            <person name="Crous P."/>
            <person name="Grigoriev I."/>
        </authorList>
    </citation>
    <scope>NUCLEOTIDE SEQUENCE</scope>
    <source>
        <strain evidence="1">HMLAC05119</strain>
    </source>
</reference>
<organism evidence="1 2">
    <name type="scientific">Ampelomyces quisqualis</name>
    <name type="common">Powdery mildew agent</name>
    <dbReference type="NCBI Taxonomy" id="50730"/>
    <lineage>
        <taxon>Eukaryota</taxon>
        <taxon>Fungi</taxon>
        <taxon>Dikarya</taxon>
        <taxon>Ascomycota</taxon>
        <taxon>Pezizomycotina</taxon>
        <taxon>Dothideomycetes</taxon>
        <taxon>Pleosporomycetidae</taxon>
        <taxon>Pleosporales</taxon>
        <taxon>Pleosporineae</taxon>
        <taxon>Phaeosphaeriaceae</taxon>
        <taxon>Ampelomyces</taxon>
    </lineage>
</organism>
<protein>
    <submittedName>
        <fullName evidence="1">Uncharacterized protein</fullName>
    </submittedName>
</protein>
<sequence length="264" mass="28811">MSSSSSLLRPSLMICHPTLHNPTPDNAATFLRWTKLHNRDLLDLPATSHGDKITRALRFAKANATGASGEYFYTILSTRGAVWHSPQYRARSTRLDLENTRVLGEGEEGVGCALGDMVWDICEAKFCIYEEVRSGGVGGAGHGYADHPRGGGEKWVVGVSLDGDEGEVERVWKELVVYVQRGVGEEGKVYSSLYKHGGKEAQPDKHPEIAGDRIGGGKWLVLVLIVDEKGDKGEGDIEGLVEDWGKDQGEGVTAGVWKEELDMF</sequence>
<dbReference type="EMBL" id="ML979140">
    <property type="protein sequence ID" value="KAF1912514.1"/>
    <property type="molecule type" value="Genomic_DNA"/>
</dbReference>
<dbReference type="AlphaFoldDB" id="A0A6A5QDI7"/>
<keyword evidence="2" id="KW-1185">Reference proteome</keyword>
<evidence type="ECO:0000313" key="1">
    <source>
        <dbReference type="EMBL" id="KAF1912514.1"/>
    </source>
</evidence>
<dbReference type="OrthoDB" id="3759404at2759"/>
<proteinExistence type="predicted"/>